<feature type="transmembrane region" description="Helical" evidence="1">
    <location>
        <begin position="380"/>
        <end position="399"/>
    </location>
</feature>
<dbReference type="InterPro" id="IPR008979">
    <property type="entry name" value="Galactose-bd-like_sf"/>
</dbReference>
<keyword evidence="1" id="KW-0812">Transmembrane</keyword>
<organism evidence="3 4">
    <name type="scientific">Sphingobacterium yanglingense</name>
    <dbReference type="NCBI Taxonomy" id="1437280"/>
    <lineage>
        <taxon>Bacteria</taxon>
        <taxon>Pseudomonadati</taxon>
        <taxon>Bacteroidota</taxon>
        <taxon>Sphingobacteriia</taxon>
        <taxon>Sphingobacteriales</taxon>
        <taxon>Sphingobacteriaceae</taxon>
        <taxon>Sphingobacterium</taxon>
    </lineage>
</organism>
<sequence>MTMNRYKFLLFTSLFMFVFCLTTAKAQQIQATVSAVENGYSSILIPQEFRARTANNLSTIRLKDAKGNEVPFVVKPQEADLSFFSPIPYEHIKNTVDSTEVFLIDQKDKKKRSGYIIQVANSDNNKKYFIEGSDDMQNWFGIVNNGILTGLKDDTQTFTSKSINFPPVDYRYIRIMLDNKRSSPIRVLNIGEIKNSGTTLKLEKIKDISYKQTNNPEHKTTTIAITKDLWTPIDYFVVYASSPKQYYRTAYTYVEQQKASAVKNNSKQKHSISEYLQLHSNAGETYPLQDSYPSLFFMEIENEDNPPLKIDSILFYQTPIHLIADLDKKQTYSLQVDSNWNAPNYDLSKIDLDLPADIPIAKVSDIQVNKTDSTLEDKGYGNWVLIGCSILGIFLVFYFGKGLIKDLNKEK</sequence>
<dbReference type="AlphaFoldDB" id="A0A4R6WCJ0"/>
<comment type="caution">
    <text evidence="3">The sequence shown here is derived from an EMBL/GenBank/DDBJ whole genome shotgun (WGS) entry which is preliminary data.</text>
</comment>
<reference evidence="3 4" key="1">
    <citation type="submission" date="2019-03" db="EMBL/GenBank/DDBJ databases">
        <title>Genomic Encyclopedia of Archaeal and Bacterial Type Strains, Phase II (KMG-II): from individual species to whole genera.</title>
        <authorList>
            <person name="Goeker M."/>
        </authorList>
    </citation>
    <scope>NUCLEOTIDE SEQUENCE [LARGE SCALE GENOMIC DNA]</scope>
    <source>
        <strain evidence="3 4">DSM 28353</strain>
    </source>
</reference>
<evidence type="ECO:0000313" key="3">
    <source>
        <dbReference type="EMBL" id="TDQ77295.1"/>
    </source>
</evidence>
<proteinExistence type="predicted"/>
<evidence type="ECO:0000256" key="1">
    <source>
        <dbReference type="SAM" id="Phobius"/>
    </source>
</evidence>
<dbReference type="Gene3D" id="2.60.120.260">
    <property type="entry name" value="Galactose-binding domain-like"/>
    <property type="match status" value="1"/>
</dbReference>
<dbReference type="OrthoDB" id="994644at2"/>
<keyword evidence="1" id="KW-1133">Transmembrane helix</keyword>
<keyword evidence="4" id="KW-1185">Reference proteome</keyword>
<feature type="signal peptide" evidence="2">
    <location>
        <begin position="1"/>
        <end position="26"/>
    </location>
</feature>
<gene>
    <name evidence="3" type="ORF">CLV99_2699</name>
</gene>
<dbReference type="SUPFAM" id="SSF49785">
    <property type="entry name" value="Galactose-binding domain-like"/>
    <property type="match status" value="1"/>
</dbReference>
<accession>A0A4R6WCJ0</accession>
<keyword evidence="2" id="KW-0732">Signal</keyword>
<dbReference type="Proteomes" id="UP000295292">
    <property type="component" value="Unassembled WGS sequence"/>
</dbReference>
<name>A0A4R6WCJ0_9SPHI</name>
<evidence type="ECO:0000256" key="2">
    <source>
        <dbReference type="SAM" id="SignalP"/>
    </source>
</evidence>
<evidence type="ECO:0000313" key="4">
    <source>
        <dbReference type="Proteomes" id="UP000295292"/>
    </source>
</evidence>
<feature type="chain" id="PRO_5020817325" evidence="2">
    <location>
        <begin position="27"/>
        <end position="411"/>
    </location>
</feature>
<dbReference type="EMBL" id="SNYV01000014">
    <property type="protein sequence ID" value="TDQ77295.1"/>
    <property type="molecule type" value="Genomic_DNA"/>
</dbReference>
<protein>
    <submittedName>
        <fullName evidence="3">Uncharacterized protein DUF3999</fullName>
    </submittedName>
</protein>
<keyword evidence="1" id="KW-0472">Membrane</keyword>